<gene>
    <name evidence="1" type="ORF">METZ01_LOCUS396976</name>
</gene>
<name>A0A382VC62_9ZZZZ</name>
<dbReference type="EMBL" id="UINC01150850">
    <property type="protein sequence ID" value="SVD44122.1"/>
    <property type="molecule type" value="Genomic_DNA"/>
</dbReference>
<evidence type="ECO:0000313" key="1">
    <source>
        <dbReference type="EMBL" id="SVD44122.1"/>
    </source>
</evidence>
<reference evidence="1" key="1">
    <citation type="submission" date="2018-05" db="EMBL/GenBank/DDBJ databases">
        <authorList>
            <person name="Lanie J.A."/>
            <person name="Ng W.-L."/>
            <person name="Kazmierczak K.M."/>
            <person name="Andrzejewski T.M."/>
            <person name="Davidsen T.M."/>
            <person name="Wayne K.J."/>
            <person name="Tettelin H."/>
            <person name="Glass J.I."/>
            <person name="Rusch D."/>
            <person name="Podicherti R."/>
            <person name="Tsui H.-C.T."/>
            <person name="Winkler M.E."/>
        </authorList>
    </citation>
    <scope>NUCLEOTIDE SEQUENCE</scope>
</reference>
<accession>A0A382VC62</accession>
<dbReference type="AlphaFoldDB" id="A0A382VC62"/>
<proteinExistence type="predicted"/>
<organism evidence="1">
    <name type="scientific">marine metagenome</name>
    <dbReference type="NCBI Taxonomy" id="408172"/>
    <lineage>
        <taxon>unclassified sequences</taxon>
        <taxon>metagenomes</taxon>
        <taxon>ecological metagenomes</taxon>
    </lineage>
</organism>
<protein>
    <submittedName>
        <fullName evidence="1">Uncharacterized protein</fullName>
    </submittedName>
</protein>
<sequence length="79" mass="8905">MTTAQNSGSKKRYTPKWLHEGSVCDPNNGLWAENGAYVYDTTEGAGLQVMVECNKFNVKYIYGTDSMQTLISMKRAIKY</sequence>